<feature type="transmembrane region" description="Helical" evidence="10">
    <location>
        <begin position="63"/>
        <end position="85"/>
    </location>
</feature>
<dbReference type="GO" id="GO:0005886">
    <property type="term" value="C:plasma membrane"/>
    <property type="evidence" value="ECO:0007669"/>
    <property type="project" value="UniProtKB-SubCell"/>
</dbReference>
<keyword evidence="8 10" id="KW-0472">Membrane</keyword>
<evidence type="ECO:0000256" key="2">
    <source>
        <dbReference type="ARBA" id="ARBA00022448"/>
    </source>
</evidence>
<dbReference type="AlphaFoldDB" id="A0A0S7BKL2"/>
<dbReference type="GO" id="GO:0015808">
    <property type="term" value="P:L-alanine transport"/>
    <property type="evidence" value="ECO:0007669"/>
    <property type="project" value="TreeGrafter"/>
</dbReference>
<keyword evidence="4" id="KW-0997">Cell inner membrane</keyword>
<dbReference type="STRING" id="360412.LARV_02545"/>
<dbReference type="GO" id="GO:0015188">
    <property type="term" value="F:L-isoleucine transmembrane transporter activity"/>
    <property type="evidence" value="ECO:0007669"/>
    <property type="project" value="TreeGrafter"/>
</dbReference>
<keyword evidence="6" id="KW-0029">Amino-acid transport</keyword>
<dbReference type="GO" id="GO:0042941">
    <property type="term" value="P:D-alanine transmembrane transport"/>
    <property type="evidence" value="ECO:0007669"/>
    <property type="project" value="TreeGrafter"/>
</dbReference>
<reference evidence="11" key="1">
    <citation type="submission" date="2015-07" db="EMBL/GenBank/DDBJ databases">
        <title>Draft Genome Sequences of Anaerolinea thermolimosa IMO-1, Bellilinea caldifistulae GOMI-1, Leptolinea tardivitalis YMTK-2, Levilinea saccharolytica KIBI-1,Longilinea arvoryzae KOME-1, Previously Described as Members of the Anaerolineaceae (Chloroflexi).</title>
        <authorList>
            <person name="Sekiguchi Y."/>
            <person name="Ohashi A."/>
            <person name="Matsuura N."/>
            <person name="Tourlousse M.D."/>
        </authorList>
    </citation>
    <scope>NUCLEOTIDE SEQUENCE [LARGE SCALE GENOMIC DNA]</scope>
    <source>
        <strain evidence="11">KOME-1</strain>
    </source>
</reference>
<dbReference type="OrthoDB" id="9807115at2"/>
<dbReference type="GO" id="GO:0015190">
    <property type="term" value="F:L-leucine transmembrane transporter activity"/>
    <property type="evidence" value="ECO:0007669"/>
    <property type="project" value="TreeGrafter"/>
</dbReference>
<dbReference type="PANTHER" id="PTHR11795">
    <property type="entry name" value="BRANCHED-CHAIN AMINO ACID TRANSPORT SYSTEM PERMEASE PROTEIN LIVH"/>
    <property type="match status" value="1"/>
</dbReference>
<evidence type="ECO:0000256" key="5">
    <source>
        <dbReference type="ARBA" id="ARBA00022692"/>
    </source>
</evidence>
<dbReference type="InterPro" id="IPR001851">
    <property type="entry name" value="ABC_transp_permease"/>
</dbReference>
<feature type="transmembrane region" description="Helical" evidence="10">
    <location>
        <begin position="6"/>
        <end position="27"/>
    </location>
</feature>
<feature type="transmembrane region" description="Helical" evidence="10">
    <location>
        <begin position="140"/>
        <end position="162"/>
    </location>
</feature>
<evidence type="ECO:0000256" key="10">
    <source>
        <dbReference type="SAM" id="Phobius"/>
    </source>
</evidence>
<dbReference type="InterPro" id="IPR052157">
    <property type="entry name" value="BCAA_transport_permease"/>
</dbReference>
<keyword evidence="12" id="KW-1185">Reference proteome</keyword>
<dbReference type="RefSeq" id="WP_075074002.1">
    <property type="nucleotide sequence ID" value="NZ_DF967972.1"/>
</dbReference>
<dbReference type="PANTHER" id="PTHR11795:SF371">
    <property type="entry name" value="HIGH-AFFINITY BRANCHED-CHAIN AMINO ACID TRANSPORT SYSTEM PERMEASE PROTEIN LIVH"/>
    <property type="match status" value="1"/>
</dbReference>
<evidence type="ECO:0000256" key="4">
    <source>
        <dbReference type="ARBA" id="ARBA00022519"/>
    </source>
</evidence>
<gene>
    <name evidence="11" type="ORF">LARV_02545</name>
</gene>
<evidence type="ECO:0000256" key="6">
    <source>
        <dbReference type="ARBA" id="ARBA00022970"/>
    </source>
</evidence>
<keyword evidence="3" id="KW-1003">Cell membrane</keyword>
<comment type="subcellular location">
    <subcellularLocation>
        <location evidence="1">Cell membrane</location>
        <topology evidence="1">Multi-pass membrane protein</topology>
    </subcellularLocation>
</comment>
<dbReference type="GO" id="GO:0005304">
    <property type="term" value="F:L-valine transmembrane transporter activity"/>
    <property type="evidence" value="ECO:0007669"/>
    <property type="project" value="TreeGrafter"/>
</dbReference>
<dbReference type="Proteomes" id="UP000055060">
    <property type="component" value="Unassembled WGS sequence"/>
</dbReference>
<accession>A0A0S7BKL2</accession>
<name>A0A0S7BKL2_9CHLR</name>
<evidence type="ECO:0000313" key="11">
    <source>
        <dbReference type="EMBL" id="GAP14770.1"/>
    </source>
</evidence>
<dbReference type="Pfam" id="PF02653">
    <property type="entry name" value="BPD_transp_2"/>
    <property type="match status" value="1"/>
</dbReference>
<organism evidence="11">
    <name type="scientific">Longilinea arvoryzae</name>
    <dbReference type="NCBI Taxonomy" id="360412"/>
    <lineage>
        <taxon>Bacteria</taxon>
        <taxon>Bacillati</taxon>
        <taxon>Chloroflexota</taxon>
        <taxon>Anaerolineae</taxon>
        <taxon>Anaerolineales</taxon>
        <taxon>Anaerolineaceae</taxon>
        <taxon>Longilinea</taxon>
    </lineage>
</organism>
<keyword evidence="7 10" id="KW-1133">Transmembrane helix</keyword>
<keyword evidence="2" id="KW-0813">Transport</keyword>
<proteinExistence type="inferred from homology"/>
<feature type="transmembrane region" description="Helical" evidence="10">
    <location>
        <begin position="271"/>
        <end position="289"/>
    </location>
</feature>
<feature type="transmembrane region" description="Helical" evidence="10">
    <location>
        <begin position="97"/>
        <end position="120"/>
    </location>
</feature>
<keyword evidence="5 10" id="KW-0812">Transmembrane</keyword>
<comment type="similarity">
    <text evidence="9">Belongs to the binding-protein-dependent transport system permease family. LivHM subfamily.</text>
</comment>
<evidence type="ECO:0000256" key="3">
    <source>
        <dbReference type="ARBA" id="ARBA00022475"/>
    </source>
</evidence>
<evidence type="ECO:0000256" key="7">
    <source>
        <dbReference type="ARBA" id="ARBA00022989"/>
    </source>
</evidence>
<evidence type="ECO:0000313" key="12">
    <source>
        <dbReference type="Proteomes" id="UP000055060"/>
    </source>
</evidence>
<feature type="transmembrane region" description="Helical" evidence="10">
    <location>
        <begin position="191"/>
        <end position="212"/>
    </location>
</feature>
<dbReference type="EMBL" id="DF967972">
    <property type="protein sequence ID" value="GAP14770.1"/>
    <property type="molecule type" value="Genomic_DNA"/>
</dbReference>
<evidence type="ECO:0000256" key="9">
    <source>
        <dbReference type="ARBA" id="ARBA00037998"/>
    </source>
</evidence>
<dbReference type="CDD" id="cd06582">
    <property type="entry name" value="TM_PBP1_LivH_like"/>
    <property type="match status" value="1"/>
</dbReference>
<dbReference type="GO" id="GO:1903806">
    <property type="term" value="P:L-isoleucine import across plasma membrane"/>
    <property type="evidence" value="ECO:0007669"/>
    <property type="project" value="TreeGrafter"/>
</dbReference>
<evidence type="ECO:0000256" key="8">
    <source>
        <dbReference type="ARBA" id="ARBA00023136"/>
    </source>
</evidence>
<protein>
    <submittedName>
        <fullName evidence="11">Amino acid/amide ABC transporter membrane protein 1, HAAT family</fullName>
    </submittedName>
</protein>
<sequence length="297" mass="31705">MTFELFLQHLANGISLGSLYALIAIGYTMVYGILRLINFAHGDVVMLGAYAAFYGAALLVLPWYIAFPLAILITAGIGVVIERVAYKPLREYPRINLFTAAVAVSFLIENLGIVIFGGRPFAFTRPGFMDVNLSVGKTSIISYTPFIVITAGVLFAVLLYLVNKTKAGMAMRALSKDIETTGLVGVNTDRIIMYTFALGSALAAAGGILWAIKFPQINPLMGVMPGLKAFIAAVLGGIGNIPGAMIGGFVLGISEILIVAFLPNLSGYRDAFAFAILILLLLFRPNGIMGEVQAEKV</sequence>
<dbReference type="GO" id="GO:0015192">
    <property type="term" value="F:L-phenylalanine transmembrane transporter activity"/>
    <property type="evidence" value="ECO:0007669"/>
    <property type="project" value="TreeGrafter"/>
</dbReference>
<evidence type="ECO:0000256" key="1">
    <source>
        <dbReference type="ARBA" id="ARBA00004651"/>
    </source>
</evidence>